<evidence type="ECO:0000256" key="2">
    <source>
        <dbReference type="ARBA" id="ARBA00023180"/>
    </source>
</evidence>
<reference evidence="8" key="1">
    <citation type="submission" date="2024-02" db="EMBL/GenBank/DDBJ databases">
        <authorList>
            <consortium name="ELIXIR-Norway"/>
            <consortium name="Elixir Norway"/>
        </authorList>
    </citation>
    <scope>NUCLEOTIDE SEQUENCE</scope>
</reference>
<dbReference type="InterPro" id="IPR050753">
    <property type="entry name" value="Peptidase_M14_domain"/>
</dbReference>
<feature type="compositionally biased region" description="Polar residues" evidence="4">
    <location>
        <begin position="49"/>
        <end position="60"/>
    </location>
</feature>
<evidence type="ECO:0000256" key="3">
    <source>
        <dbReference type="PROSITE-ProRule" id="PRU01379"/>
    </source>
</evidence>
<dbReference type="InterPro" id="IPR057246">
    <property type="entry name" value="CARBOXYPEPT_ZN_1"/>
</dbReference>
<proteinExistence type="inferred from homology"/>
<dbReference type="Proteomes" id="UP001497512">
    <property type="component" value="Chromosome 3"/>
</dbReference>
<feature type="active site" description="Proton donor/acceptor" evidence="3">
    <location>
        <position position="330"/>
    </location>
</feature>
<gene>
    <name evidence="8" type="ORF">CSSPTR1EN2_LOCUS15803</name>
</gene>
<evidence type="ECO:0000256" key="4">
    <source>
        <dbReference type="SAM" id="MobiDB-lite"/>
    </source>
</evidence>
<keyword evidence="6" id="KW-0732">Signal</keyword>
<keyword evidence="5" id="KW-0472">Membrane</keyword>
<dbReference type="PANTHER" id="PTHR11532">
    <property type="entry name" value="PROTEASE M14 CARBOXYPEPTIDASE"/>
    <property type="match status" value="1"/>
</dbReference>
<dbReference type="SUPFAM" id="SSF49464">
    <property type="entry name" value="Carboxypeptidase regulatory domain-like"/>
    <property type="match status" value="1"/>
</dbReference>
<dbReference type="PANTHER" id="PTHR11532:SF57">
    <property type="entry name" value="CARBOXYPEPTIDASE D, B"/>
    <property type="match status" value="1"/>
</dbReference>
<feature type="chain" id="PRO_5045707868" description="Peptidase M14 domain-containing protein" evidence="6">
    <location>
        <begin position="20"/>
        <end position="575"/>
    </location>
</feature>
<dbReference type="InterPro" id="IPR000834">
    <property type="entry name" value="Peptidase_M14"/>
</dbReference>
<keyword evidence="2" id="KW-0325">Glycoprotein</keyword>
<feature type="signal peptide" evidence="6">
    <location>
        <begin position="1"/>
        <end position="19"/>
    </location>
</feature>
<accession>A0ABP0UH43</accession>
<organism evidence="8 9">
    <name type="scientific">Sphagnum troendelagicum</name>
    <dbReference type="NCBI Taxonomy" id="128251"/>
    <lineage>
        <taxon>Eukaryota</taxon>
        <taxon>Viridiplantae</taxon>
        <taxon>Streptophyta</taxon>
        <taxon>Embryophyta</taxon>
        <taxon>Bryophyta</taxon>
        <taxon>Sphagnophytina</taxon>
        <taxon>Sphagnopsida</taxon>
        <taxon>Sphagnales</taxon>
        <taxon>Sphagnaceae</taxon>
        <taxon>Sphagnum</taxon>
    </lineage>
</organism>
<dbReference type="SUPFAM" id="SSF53187">
    <property type="entry name" value="Zn-dependent exopeptidases"/>
    <property type="match status" value="1"/>
</dbReference>
<evidence type="ECO:0000256" key="6">
    <source>
        <dbReference type="SAM" id="SignalP"/>
    </source>
</evidence>
<evidence type="ECO:0000259" key="7">
    <source>
        <dbReference type="PROSITE" id="PS52035"/>
    </source>
</evidence>
<dbReference type="EMBL" id="OZ019895">
    <property type="protein sequence ID" value="CAK9221132.1"/>
    <property type="molecule type" value="Genomic_DNA"/>
</dbReference>
<feature type="transmembrane region" description="Helical" evidence="5">
    <location>
        <begin position="540"/>
        <end position="560"/>
    </location>
</feature>
<dbReference type="InterPro" id="IPR008969">
    <property type="entry name" value="CarboxyPept-like_regulatory"/>
</dbReference>
<dbReference type="Pfam" id="PF00246">
    <property type="entry name" value="Peptidase_M14"/>
    <property type="match status" value="1"/>
</dbReference>
<evidence type="ECO:0000256" key="1">
    <source>
        <dbReference type="ARBA" id="ARBA00005988"/>
    </source>
</evidence>
<sequence length="575" mass="64559">METATALLLLFLCICSSHGFNRAGSRVQAFVAEELQTKPLEEDNETHEQTWSGTLSISSTTENNQTKLELAIPEVGNETFGAHYLNNLELEAAMRNFSERCNHISRLYSIGNSTLGSPLWVLEISDKPGDLEPEPAFKYVGNMHGNEPLGRELLLLLADWLCDNYLRDPLATLIVDKVHLHLLPSMNPDGFAAKPVASRNNAQDVDLNRDFPDQFFLQNDNEELRQPETRAMMDWIRSIHFTASASLHEGALVANYPYDGSPGARTTYAVCPDDETFRHLAGVYSQHHMLMSKSKEFMGGITNGAAWYPLYGGMQDWNYLHGECLELTLEINVEKWPPASQISRIWNQHRLSLLELVASTIKSAVHGRVVSAVTGQPLAATISVNDIDHPITASLRFGDYHRLLAPGKSYEVTASMMGYYSRSTPILLPVDKPVTLDFILEPAPNDRDFDHLHLQDSQVFNSMSGLNIGISPVHKEQATPAGKAERLKKHVSRPLLKPLKESQDVVVTQNSSKSQGKRPQLMEEDLLSINNLAAHSTSQYLWMLAFLFMLAVSATFVYVSHRIKVRRRWRQRLSK</sequence>
<keyword evidence="9" id="KW-1185">Reference proteome</keyword>
<name>A0ABP0UH43_9BRYO</name>
<evidence type="ECO:0000313" key="9">
    <source>
        <dbReference type="Proteomes" id="UP001497512"/>
    </source>
</evidence>
<feature type="domain" description="Peptidase M14" evidence="7">
    <location>
        <begin position="83"/>
        <end position="360"/>
    </location>
</feature>
<keyword evidence="5" id="KW-1133">Transmembrane helix</keyword>
<comment type="similarity">
    <text evidence="1 3">Belongs to the peptidase M14 family.</text>
</comment>
<dbReference type="PRINTS" id="PR00765">
    <property type="entry name" value="CRBOXYPTASEA"/>
</dbReference>
<dbReference type="Gene3D" id="2.60.40.1120">
    <property type="entry name" value="Carboxypeptidase-like, regulatory domain"/>
    <property type="match status" value="1"/>
</dbReference>
<dbReference type="CDD" id="cd18172">
    <property type="entry name" value="M14_CP_plant"/>
    <property type="match status" value="1"/>
</dbReference>
<keyword evidence="5" id="KW-0812">Transmembrane</keyword>
<dbReference type="Gene3D" id="3.40.630.10">
    <property type="entry name" value="Zn peptidases"/>
    <property type="match status" value="1"/>
</dbReference>
<protein>
    <recommendedName>
        <fullName evidence="7">Peptidase M14 domain-containing protein</fullName>
    </recommendedName>
</protein>
<dbReference type="SMART" id="SM00631">
    <property type="entry name" value="Zn_pept"/>
    <property type="match status" value="1"/>
</dbReference>
<dbReference type="PROSITE" id="PS00132">
    <property type="entry name" value="CARBOXYPEPT_ZN_1"/>
    <property type="match status" value="1"/>
</dbReference>
<evidence type="ECO:0000256" key="5">
    <source>
        <dbReference type="SAM" id="Phobius"/>
    </source>
</evidence>
<dbReference type="CDD" id="cd11308">
    <property type="entry name" value="Peptidase_M14NE-CP-C_like"/>
    <property type="match status" value="1"/>
</dbReference>
<dbReference type="PROSITE" id="PS52035">
    <property type="entry name" value="PEPTIDASE_M14"/>
    <property type="match status" value="1"/>
</dbReference>
<feature type="region of interest" description="Disordered" evidence="4">
    <location>
        <begin position="41"/>
        <end position="60"/>
    </location>
</feature>
<evidence type="ECO:0000313" key="8">
    <source>
        <dbReference type="EMBL" id="CAK9221132.1"/>
    </source>
</evidence>